<evidence type="ECO:0000313" key="3">
    <source>
        <dbReference type="Proteomes" id="UP000034607"/>
    </source>
</evidence>
<evidence type="ECO:0000313" key="2">
    <source>
        <dbReference type="EMBL" id="KKU55055.1"/>
    </source>
</evidence>
<evidence type="ECO:0000259" key="1">
    <source>
        <dbReference type="Pfam" id="PF00561"/>
    </source>
</evidence>
<dbReference type="EMBL" id="LCNM01000027">
    <property type="protein sequence ID" value="KKU55055.1"/>
    <property type="molecule type" value="Genomic_DNA"/>
</dbReference>
<name>A0A0G1UBJ8_9BACT</name>
<organism evidence="2 3">
    <name type="scientific">Candidatus Amesbacteria bacterium GW2011_GWA2_47_11</name>
    <dbReference type="NCBI Taxonomy" id="1618357"/>
    <lineage>
        <taxon>Bacteria</taxon>
        <taxon>Candidatus Amesiibacteriota</taxon>
    </lineage>
</organism>
<comment type="caution">
    <text evidence="2">The sequence shown here is derived from an EMBL/GenBank/DDBJ whole genome shotgun (WGS) entry which is preliminary data.</text>
</comment>
<reference evidence="2 3" key="1">
    <citation type="journal article" date="2015" name="Nature">
        <title>rRNA introns, odd ribosomes, and small enigmatic genomes across a large radiation of phyla.</title>
        <authorList>
            <person name="Brown C.T."/>
            <person name="Hug L.A."/>
            <person name="Thomas B.C."/>
            <person name="Sharon I."/>
            <person name="Castelle C.J."/>
            <person name="Singh A."/>
            <person name="Wilkins M.J."/>
            <person name="Williams K.H."/>
            <person name="Banfield J.F."/>
        </authorList>
    </citation>
    <scope>NUCLEOTIDE SEQUENCE [LARGE SCALE GENOMIC DNA]</scope>
</reference>
<dbReference type="InterPro" id="IPR029058">
    <property type="entry name" value="AB_hydrolase_fold"/>
</dbReference>
<dbReference type="SUPFAM" id="SSF53474">
    <property type="entry name" value="alpha/beta-Hydrolases"/>
    <property type="match status" value="1"/>
</dbReference>
<feature type="domain" description="AB hydrolase-1" evidence="1">
    <location>
        <begin position="80"/>
        <end position="142"/>
    </location>
</feature>
<protein>
    <recommendedName>
        <fullName evidence="1">AB hydrolase-1 domain-containing protein</fullName>
    </recommendedName>
</protein>
<dbReference type="PANTHER" id="PTHR15394">
    <property type="entry name" value="SERINE HYDROLASE RBBP9"/>
    <property type="match status" value="1"/>
</dbReference>
<dbReference type="Proteomes" id="UP000034607">
    <property type="component" value="Unassembled WGS sequence"/>
</dbReference>
<accession>A0A0G1UBJ8</accession>
<dbReference type="Gene3D" id="3.40.50.1820">
    <property type="entry name" value="alpha/beta hydrolase"/>
    <property type="match status" value="1"/>
</dbReference>
<dbReference type="InterPro" id="IPR000073">
    <property type="entry name" value="AB_hydrolase_1"/>
</dbReference>
<dbReference type="InterPro" id="IPR010662">
    <property type="entry name" value="RBBP9/YdeN"/>
</dbReference>
<dbReference type="AlphaFoldDB" id="A0A0G1UBJ8"/>
<sequence>MKQQIVVIHGGTTFDTYEEYISDLRNREISLERLRMQRDWKDTLAERLGENYEVLFPRMPNGTNARYVEWKIWFERIIPLLNEDVILVGHSLGGIFLAKYLSENSFPKRIKATILIATPFDDTDSEEKLIDFKLPDSLAKFAKQGGAIYLIQSRDDLVVPFGQLEKYKQALPEAKTLIFADRDHFKQETFPEVVELIRKL</sequence>
<dbReference type="Pfam" id="PF00561">
    <property type="entry name" value="Abhydrolase_1"/>
    <property type="match status" value="1"/>
</dbReference>
<dbReference type="PANTHER" id="PTHR15394:SF3">
    <property type="entry name" value="SERINE HYDROLASE RBBP9"/>
    <property type="match status" value="1"/>
</dbReference>
<proteinExistence type="predicted"/>
<gene>
    <name evidence="2" type="ORF">UX78_C0027G0007</name>
</gene>